<dbReference type="PANTHER" id="PTHR47150">
    <property type="entry name" value="OS12G0169200 PROTEIN"/>
    <property type="match status" value="1"/>
</dbReference>
<protein>
    <recommendedName>
        <fullName evidence="3">Nuclease HARBI1</fullName>
    </recommendedName>
</protein>
<comment type="caution">
    <text evidence="1">The sequence shown here is derived from an EMBL/GenBank/DDBJ whole genome shotgun (WGS) entry which is preliminary data.</text>
</comment>
<dbReference type="Proteomes" id="UP000327157">
    <property type="component" value="Chromosome 7"/>
</dbReference>
<proteinExistence type="predicted"/>
<dbReference type="EMBL" id="SMOL01000781">
    <property type="protein sequence ID" value="KAB2595409.1"/>
    <property type="molecule type" value="Genomic_DNA"/>
</dbReference>
<evidence type="ECO:0000313" key="2">
    <source>
        <dbReference type="Proteomes" id="UP000327157"/>
    </source>
</evidence>
<sequence length="196" mass="23016">MAMQMAKYQARIEIEDAELFNAEVELINSFMQSEHHGESSHCGSKSHDRMMKDYFIEHPRFPAHDFRRRFRMRRELFESILNAVVNYDHYFARKLDVAGRQGISPCQKLTFAFCMLANGCSANSTNEYCRLAESTAIENLKRFCKVIEGIYGATYLRNLNREDLKRLPWHDRKSRLYALGVEELSYCLGWPIQRLS</sequence>
<gene>
    <name evidence="1" type="ORF">D8674_030859</name>
</gene>
<dbReference type="PANTHER" id="PTHR47150:SF5">
    <property type="entry name" value="OS07G0546750 PROTEIN"/>
    <property type="match status" value="1"/>
</dbReference>
<evidence type="ECO:0000313" key="1">
    <source>
        <dbReference type="EMBL" id="KAB2595409.1"/>
    </source>
</evidence>
<evidence type="ECO:0008006" key="3">
    <source>
        <dbReference type="Google" id="ProtNLM"/>
    </source>
</evidence>
<accession>A0A5N5EWU4</accession>
<reference evidence="1 2" key="3">
    <citation type="submission" date="2019-11" db="EMBL/GenBank/DDBJ databases">
        <title>A de novo genome assembly of a pear dwarfing rootstock.</title>
        <authorList>
            <person name="Wang F."/>
            <person name="Wang J."/>
            <person name="Li S."/>
            <person name="Zhang Y."/>
            <person name="Fang M."/>
            <person name="Ma L."/>
            <person name="Zhao Y."/>
            <person name="Jiang S."/>
        </authorList>
    </citation>
    <scope>NUCLEOTIDE SEQUENCE [LARGE SCALE GENOMIC DNA]</scope>
    <source>
        <strain evidence="1">S2</strain>
        <tissue evidence="1">Leaf</tissue>
    </source>
</reference>
<name>A0A5N5EWU4_9ROSA</name>
<dbReference type="OrthoDB" id="1162612at2759"/>
<organism evidence="1 2">
    <name type="scientific">Pyrus ussuriensis x Pyrus communis</name>
    <dbReference type="NCBI Taxonomy" id="2448454"/>
    <lineage>
        <taxon>Eukaryota</taxon>
        <taxon>Viridiplantae</taxon>
        <taxon>Streptophyta</taxon>
        <taxon>Embryophyta</taxon>
        <taxon>Tracheophyta</taxon>
        <taxon>Spermatophyta</taxon>
        <taxon>Magnoliopsida</taxon>
        <taxon>eudicotyledons</taxon>
        <taxon>Gunneridae</taxon>
        <taxon>Pentapetalae</taxon>
        <taxon>rosids</taxon>
        <taxon>fabids</taxon>
        <taxon>Rosales</taxon>
        <taxon>Rosaceae</taxon>
        <taxon>Amygdaloideae</taxon>
        <taxon>Maleae</taxon>
        <taxon>Pyrus</taxon>
    </lineage>
</organism>
<dbReference type="AlphaFoldDB" id="A0A5N5EWU4"/>
<reference evidence="2" key="2">
    <citation type="submission" date="2019-10" db="EMBL/GenBank/DDBJ databases">
        <title>A de novo genome assembly of a pear dwarfing rootstock.</title>
        <authorList>
            <person name="Wang F."/>
            <person name="Wang J."/>
            <person name="Li S."/>
            <person name="Zhang Y."/>
            <person name="Fang M."/>
            <person name="Ma L."/>
            <person name="Zhao Y."/>
            <person name="Jiang S."/>
        </authorList>
    </citation>
    <scope>NUCLEOTIDE SEQUENCE [LARGE SCALE GENOMIC DNA]</scope>
</reference>
<reference evidence="1 2" key="1">
    <citation type="submission" date="2019-09" db="EMBL/GenBank/DDBJ databases">
        <authorList>
            <person name="Ou C."/>
        </authorList>
    </citation>
    <scope>NUCLEOTIDE SEQUENCE [LARGE SCALE GENOMIC DNA]</scope>
    <source>
        <strain evidence="1">S2</strain>
        <tissue evidence="1">Leaf</tissue>
    </source>
</reference>
<keyword evidence="2" id="KW-1185">Reference proteome</keyword>